<proteinExistence type="predicted"/>
<organism evidence="3 4">
    <name type="scientific">Tetrahymena thermophila (strain SB210)</name>
    <dbReference type="NCBI Taxonomy" id="312017"/>
    <lineage>
        <taxon>Eukaryota</taxon>
        <taxon>Sar</taxon>
        <taxon>Alveolata</taxon>
        <taxon>Ciliophora</taxon>
        <taxon>Intramacronucleata</taxon>
        <taxon>Oligohymenophorea</taxon>
        <taxon>Hymenostomatida</taxon>
        <taxon>Tetrahymenina</taxon>
        <taxon>Tetrahymenidae</taxon>
        <taxon>Tetrahymena</taxon>
    </lineage>
</organism>
<dbReference type="RefSeq" id="XP_001025126.1">
    <property type="nucleotide sequence ID" value="XM_001025126.2"/>
</dbReference>
<dbReference type="GeneID" id="7833668"/>
<keyword evidence="1" id="KW-0175">Coiled coil</keyword>
<accession>I7LXL6</accession>
<sequence>MNSQSKSFLNDEESSSPDLNNNELMDHSSKECFSLFYEKLDDCTGFDYHSYINNSISLNQQNNSAENIFNSNETEGYSNQEIVQHFVSSPYLEDKSFEVSYSAQNYSEDNRFLFDAKFVEQQQQQQLQQQKQASTQKYGFQNGLITKSDADQCIVQPFIIKRKKIEEKKDDNQNFIETQYNSLYIYFEKLKQKNKKEGLSNNIFEEDEPVSDNFHYLNKKEYENKKKQYILEKRRKNEEKKKSEEEALSVLKQKRKFKPIRIQQKAEYKQSLYKLIDEQFNFLFYGDMCVCKDVFTDLDIEKIKTSCCPINYFRPPVQVFKGNNYCLAQLDDTYNGTTDVNAAVHMLDRLNTYEARLISEFLSKKYSVQLSGQQEFKNKVLNHYNNDEQKIREVVAQNHQLSLKKAFDIINKLDQNKVIALHYKKVDPYTLTVKQHFVGGNTSFCNLFIGSQNLDIMSQFMSRWGLPHYMDAKGIIDLSRVIFEGGTSFTMSMVTYDDFEIPLTTTIKRINLQPFEIIPGHVLSDFLEVRLLEGNQKLIDSVHRQRYLTPQAVIEKFKLDDFHYTIEAEQFINKFYSQQQQQQQQQQQ</sequence>
<dbReference type="EMBL" id="GG662441">
    <property type="protein sequence ID" value="EAS04881.1"/>
    <property type="molecule type" value="Genomic_DNA"/>
</dbReference>
<reference evidence="4" key="1">
    <citation type="journal article" date="2006" name="PLoS Biol.">
        <title>Macronuclear genome sequence of the ciliate Tetrahymena thermophila, a model eukaryote.</title>
        <authorList>
            <person name="Eisen J.A."/>
            <person name="Coyne R.S."/>
            <person name="Wu M."/>
            <person name="Wu D."/>
            <person name="Thiagarajan M."/>
            <person name="Wortman J.R."/>
            <person name="Badger J.H."/>
            <person name="Ren Q."/>
            <person name="Amedeo P."/>
            <person name="Jones K.M."/>
            <person name="Tallon L.J."/>
            <person name="Delcher A.L."/>
            <person name="Salzberg S.L."/>
            <person name="Silva J.C."/>
            <person name="Haas B.J."/>
            <person name="Majoros W.H."/>
            <person name="Farzad M."/>
            <person name="Carlton J.M."/>
            <person name="Smith R.K. Jr."/>
            <person name="Garg J."/>
            <person name="Pearlman R.E."/>
            <person name="Karrer K.M."/>
            <person name="Sun L."/>
            <person name="Manning G."/>
            <person name="Elde N.C."/>
            <person name="Turkewitz A.P."/>
            <person name="Asai D.J."/>
            <person name="Wilkes D.E."/>
            <person name="Wang Y."/>
            <person name="Cai H."/>
            <person name="Collins K."/>
            <person name="Stewart B.A."/>
            <person name="Lee S.R."/>
            <person name="Wilamowska K."/>
            <person name="Weinberg Z."/>
            <person name="Ruzzo W.L."/>
            <person name="Wloga D."/>
            <person name="Gaertig J."/>
            <person name="Frankel J."/>
            <person name="Tsao C.-C."/>
            <person name="Gorovsky M.A."/>
            <person name="Keeling P.J."/>
            <person name="Waller R.F."/>
            <person name="Patron N.J."/>
            <person name="Cherry J.M."/>
            <person name="Stover N.A."/>
            <person name="Krieger C.J."/>
            <person name="del Toro C."/>
            <person name="Ryder H.F."/>
            <person name="Williamson S.C."/>
            <person name="Barbeau R.A."/>
            <person name="Hamilton E.P."/>
            <person name="Orias E."/>
        </authorList>
    </citation>
    <scope>NUCLEOTIDE SEQUENCE [LARGE SCALE GENOMIC DNA]</scope>
    <source>
        <strain evidence="4">SB210</strain>
    </source>
</reference>
<keyword evidence="4" id="KW-1185">Reference proteome</keyword>
<evidence type="ECO:0000313" key="4">
    <source>
        <dbReference type="Proteomes" id="UP000009168"/>
    </source>
</evidence>
<protein>
    <submittedName>
        <fullName evidence="3">Uncharacterized protein</fullName>
    </submittedName>
</protein>
<dbReference type="Proteomes" id="UP000009168">
    <property type="component" value="Unassembled WGS sequence"/>
</dbReference>
<dbReference type="KEGG" id="tet:TTHERM_00469300"/>
<dbReference type="AlphaFoldDB" id="I7LXL6"/>
<dbReference type="HOGENOM" id="CLU_464253_0_0_1"/>
<name>I7LXL6_TETTS</name>
<dbReference type="InParanoid" id="I7LXL6"/>
<gene>
    <name evidence="3" type="ORF">TTHERM_00469300</name>
</gene>
<evidence type="ECO:0000256" key="1">
    <source>
        <dbReference type="SAM" id="Coils"/>
    </source>
</evidence>
<feature type="region of interest" description="Disordered" evidence="2">
    <location>
        <begin position="1"/>
        <end position="23"/>
    </location>
</feature>
<feature type="coiled-coil region" evidence="1">
    <location>
        <begin position="219"/>
        <end position="254"/>
    </location>
</feature>
<evidence type="ECO:0000313" key="3">
    <source>
        <dbReference type="EMBL" id="EAS04881.1"/>
    </source>
</evidence>
<evidence type="ECO:0000256" key="2">
    <source>
        <dbReference type="SAM" id="MobiDB-lite"/>
    </source>
</evidence>